<dbReference type="Gene3D" id="2.115.10.20">
    <property type="entry name" value="Glycosyl hydrolase domain, family 43"/>
    <property type="match status" value="1"/>
</dbReference>
<feature type="domain" description="Glycosyl hydrolase family 32 C-terminal" evidence="6">
    <location>
        <begin position="370"/>
        <end position="461"/>
    </location>
</feature>
<dbReference type="SMART" id="SM00640">
    <property type="entry name" value="Glyco_32"/>
    <property type="match status" value="1"/>
</dbReference>
<evidence type="ECO:0000259" key="6">
    <source>
        <dbReference type="Pfam" id="PF08244"/>
    </source>
</evidence>
<comment type="similarity">
    <text evidence="1 4">Belongs to the glycosyl hydrolase 32 family.</text>
</comment>
<evidence type="ECO:0000256" key="2">
    <source>
        <dbReference type="ARBA" id="ARBA00022801"/>
    </source>
</evidence>
<dbReference type="GO" id="GO:0005987">
    <property type="term" value="P:sucrose catabolic process"/>
    <property type="evidence" value="ECO:0007669"/>
    <property type="project" value="TreeGrafter"/>
</dbReference>
<dbReference type="CDD" id="cd18622">
    <property type="entry name" value="GH32_Inu-like"/>
    <property type="match status" value="1"/>
</dbReference>
<evidence type="ECO:0000256" key="1">
    <source>
        <dbReference type="ARBA" id="ARBA00009902"/>
    </source>
</evidence>
<keyword evidence="8" id="KW-1185">Reference proteome</keyword>
<sequence length="472" mass="50511">MTFPPPSTGTVPSLRPVAHFTARDTWLNDPNGLLFHDGTYHLFFQNNPQGSTWGEISWGHATSTDLVTWQEQDVAIWATDDEMAFSGSAVVDSQNTSGLAGPGETALVAVYTSAARPRAGAPAIQSQSLAYSVDAGATWTRYAGNPVLDIGSTEFRDPKVFWFGAETGADGGPGEGHWVMVAVEAVDRRAVLYTSPDLLSWTYASAFGPAHATGGVWECPDLFPLVVQETGETRWVLVVSLNPGGIAGGSGSQYFVGDFDGTTFVAERLSTSTEPADHDWLDYGRDYYAAVSFNHVPDGRRLMVGWASNWEYANETPTAPWRSAMSLVRVVDLVRGADGRHRVRQQPVLPPAEVLPGVFELSVPCGVGDRTALVLTGDDGGSDRLVLTVDGDERSITCDRTQSGAVDFHPAFPSVDWAPLPVGADDVVDVVVVVDATVVEVYVGGGLVTLTEQVFPSSPFTRLDREVLSTAG</sequence>
<evidence type="ECO:0000313" key="7">
    <source>
        <dbReference type="EMBL" id="NYS94502.1"/>
    </source>
</evidence>
<dbReference type="InterPro" id="IPR013148">
    <property type="entry name" value="Glyco_hydro_32_N"/>
</dbReference>
<name>A0A853EY07_9MICO</name>
<evidence type="ECO:0000313" key="8">
    <source>
        <dbReference type="Proteomes" id="UP000561011"/>
    </source>
</evidence>
<evidence type="ECO:0000256" key="3">
    <source>
        <dbReference type="ARBA" id="ARBA00023295"/>
    </source>
</evidence>
<gene>
    <name evidence="7" type="ORF">HZZ10_13355</name>
</gene>
<dbReference type="InterPro" id="IPR023296">
    <property type="entry name" value="Glyco_hydro_beta-prop_sf"/>
</dbReference>
<dbReference type="AlphaFoldDB" id="A0A853EY07"/>
<dbReference type="SUPFAM" id="SSF49899">
    <property type="entry name" value="Concanavalin A-like lectins/glucanases"/>
    <property type="match status" value="1"/>
</dbReference>
<keyword evidence="2 4" id="KW-0378">Hydrolase</keyword>
<organism evidence="7 8">
    <name type="scientific">Sanguibacter inulinus</name>
    <dbReference type="NCBI Taxonomy" id="60922"/>
    <lineage>
        <taxon>Bacteria</taxon>
        <taxon>Bacillati</taxon>
        <taxon>Actinomycetota</taxon>
        <taxon>Actinomycetes</taxon>
        <taxon>Micrococcales</taxon>
        <taxon>Sanguibacteraceae</taxon>
        <taxon>Sanguibacter</taxon>
    </lineage>
</organism>
<evidence type="ECO:0000259" key="5">
    <source>
        <dbReference type="Pfam" id="PF00251"/>
    </source>
</evidence>
<dbReference type="Pfam" id="PF00251">
    <property type="entry name" value="Glyco_hydro_32N"/>
    <property type="match status" value="1"/>
</dbReference>
<dbReference type="Proteomes" id="UP000561011">
    <property type="component" value="Unassembled WGS sequence"/>
</dbReference>
<dbReference type="RefSeq" id="WP_179913880.1">
    <property type="nucleotide sequence ID" value="NZ_JACBYE010000035.1"/>
</dbReference>
<reference evidence="7 8" key="1">
    <citation type="submission" date="2020-07" db="EMBL/GenBank/DDBJ databases">
        <title>MOT database genomes.</title>
        <authorList>
            <person name="Joseph S."/>
            <person name="Aduse-Opoku J."/>
            <person name="Hashim A."/>
            <person name="Wade W."/>
            <person name="Curtis M."/>
        </authorList>
    </citation>
    <scope>NUCLEOTIDE SEQUENCE [LARGE SCALE GENOMIC DNA]</scope>
    <source>
        <strain evidence="7 8">DSM 100099</strain>
    </source>
</reference>
<dbReference type="Pfam" id="PF08244">
    <property type="entry name" value="Glyco_hydro_32C"/>
    <property type="match status" value="1"/>
</dbReference>
<dbReference type="SUPFAM" id="SSF75005">
    <property type="entry name" value="Arabinanase/levansucrase/invertase"/>
    <property type="match status" value="1"/>
</dbReference>
<dbReference type="Gene3D" id="2.60.120.560">
    <property type="entry name" value="Exo-inulinase, domain 1"/>
    <property type="match status" value="1"/>
</dbReference>
<dbReference type="PANTHER" id="PTHR42800">
    <property type="entry name" value="EXOINULINASE INUD (AFU_ORTHOLOGUE AFUA_5G00480)"/>
    <property type="match status" value="1"/>
</dbReference>
<protein>
    <submittedName>
        <fullName evidence="7">Glycoside hydrolase family 32 protein</fullName>
    </submittedName>
</protein>
<dbReference type="EMBL" id="JACBYE010000035">
    <property type="protein sequence ID" value="NYS94502.1"/>
    <property type="molecule type" value="Genomic_DNA"/>
</dbReference>
<proteinExistence type="inferred from homology"/>
<keyword evidence="3 4" id="KW-0326">Glycosidase</keyword>
<accession>A0A853EY07</accession>
<dbReference type="GO" id="GO:0004575">
    <property type="term" value="F:sucrose alpha-glucosidase activity"/>
    <property type="evidence" value="ECO:0007669"/>
    <property type="project" value="TreeGrafter"/>
</dbReference>
<dbReference type="InterPro" id="IPR001362">
    <property type="entry name" value="Glyco_hydro_32"/>
</dbReference>
<dbReference type="GO" id="GO:0005737">
    <property type="term" value="C:cytoplasm"/>
    <property type="evidence" value="ECO:0007669"/>
    <property type="project" value="TreeGrafter"/>
</dbReference>
<comment type="caution">
    <text evidence="7">The sequence shown here is derived from an EMBL/GenBank/DDBJ whole genome shotgun (WGS) entry which is preliminary data.</text>
</comment>
<dbReference type="PANTHER" id="PTHR42800:SF1">
    <property type="entry name" value="EXOINULINASE INUD (AFU_ORTHOLOGUE AFUA_5G00480)"/>
    <property type="match status" value="1"/>
</dbReference>
<feature type="domain" description="Glycosyl hydrolase family 32 N-terminal" evidence="5">
    <location>
        <begin position="19"/>
        <end position="347"/>
    </location>
</feature>
<evidence type="ECO:0000256" key="4">
    <source>
        <dbReference type="RuleBase" id="RU362110"/>
    </source>
</evidence>
<dbReference type="InterPro" id="IPR013189">
    <property type="entry name" value="Glyco_hydro_32_C"/>
</dbReference>
<dbReference type="InterPro" id="IPR013320">
    <property type="entry name" value="ConA-like_dom_sf"/>
</dbReference>